<evidence type="ECO:0000259" key="7">
    <source>
        <dbReference type="Pfam" id="PF03772"/>
    </source>
</evidence>
<evidence type="ECO:0000256" key="4">
    <source>
        <dbReference type="ARBA" id="ARBA00022989"/>
    </source>
</evidence>
<feature type="transmembrane region" description="Helical" evidence="6">
    <location>
        <begin position="479"/>
        <end position="498"/>
    </location>
</feature>
<evidence type="ECO:0000313" key="9">
    <source>
        <dbReference type="EMBL" id="KPL83375.1"/>
    </source>
</evidence>
<feature type="transmembrane region" description="Helical" evidence="6">
    <location>
        <begin position="318"/>
        <end position="335"/>
    </location>
</feature>
<dbReference type="PANTHER" id="PTHR30619:SF1">
    <property type="entry name" value="RECOMBINATION PROTEIN 2"/>
    <property type="match status" value="1"/>
</dbReference>
<dbReference type="EMBL" id="LGKO01000003">
    <property type="protein sequence ID" value="KPL83375.1"/>
    <property type="molecule type" value="Genomic_DNA"/>
</dbReference>
<organism evidence="9 10">
    <name type="scientific">Thermanaerothrix daxensis</name>
    <dbReference type="NCBI Taxonomy" id="869279"/>
    <lineage>
        <taxon>Bacteria</taxon>
        <taxon>Bacillati</taxon>
        <taxon>Chloroflexota</taxon>
        <taxon>Anaerolineae</taxon>
        <taxon>Anaerolineales</taxon>
        <taxon>Anaerolineaceae</taxon>
        <taxon>Thermanaerothrix</taxon>
    </lineage>
</organism>
<feature type="transmembrane region" description="Helical" evidence="6">
    <location>
        <begin position="380"/>
        <end position="403"/>
    </location>
</feature>
<evidence type="ECO:0000256" key="3">
    <source>
        <dbReference type="ARBA" id="ARBA00022692"/>
    </source>
</evidence>
<feature type="domain" description="ComEC/Rec2-related protein" evidence="7">
    <location>
        <begin position="225"/>
        <end position="500"/>
    </location>
</feature>
<feature type="transmembrane region" description="Helical" evidence="6">
    <location>
        <begin position="448"/>
        <end position="467"/>
    </location>
</feature>
<proteinExistence type="predicted"/>
<dbReference type="NCBIfam" id="TIGR00360">
    <property type="entry name" value="ComEC_N-term"/>
    <property type="match status" value="1"/>
</dbReference>
<sequence length="757" mass="80581">MPLFWLALAFLSGIGLAACLLLPLPAWVMIAGVGAVVLFWRPARRWPRPGWLPLPPLALVVALGLGGARYALHTAALERSAALTAWHEQGKVALQGWVCAPPDRRERVTLLTVCAEQVEAPPGTVQTVRGRVLVTLLPFQTWEYGQRLRLYGTLQAPDEGEAFSYRAYLERRGILSQMAYPLARALPGWRGNPVRAGLEALRQRAYDLVNRCYPQPEAALVAGILLGLDEDFPPDLERAYQTTGTAHIIAISGFNMTLLSGSLLALLGRIFPLEIAGGLSLLGMGLYALLVGGDPAVLRAALMSGLALSGRMVGRASAGLNALALSAAGLCLFNPTLPWEVSFQLSVMATLGLILYAEPLQAGFTRALIRRWRSPLAQRLAGWVGEYLLVTLAAQLTTLPVLLAHFRRLSLSLLIANPLILPAQPALMVLGGLSVLVGLLAPALGQGLAGLAWPLAAYSNRLVLALSRGGLASLPVPPFEMGSVGLYYALLLGLTLAWRRMNLRPYVRGGVLLGGLGLMTGLVWNLALFRPDGQLHLVLFDLPQSQAILIRAPGGQTLLVDGAPSANALDAALGRYQPALARRLDALLITSPRAAPVEGLILTLQRYEVEQILWGVAPDATRTHTRLADQARGRGMAQPRLLAGQVILLAPDLSLEILPSEAGQTPLLVRYGDLRVLIAGETWPQATLAALARRGEGLDGVILRGPAAEFSALNAPGVGILLGSPVQTLPAGWSATGLHGTLILTSDGRSLSLAHLK</sequence>
<evidence type="ECO:0000313" key="10">
    <source>
        <dbReference type="Proteomes" id="UP000050544"/>
    </source>
</evidence>
<keyword evidence="2" id="KW-1003">Cell membrane</keyword>
<keyword evidence="10" id="KW-1185">Reference proteome</keyword>
<keyword evidence="4 6" id="KW-1133">Transmembrane helix</keyword>
<gene>
    <name evidence="9" type="ORF">SE15_06730</name>
</gene>
<reference evidence="9 10" key="1">
    <citation type="submission" date="2015-07" db="EMBL/GenBank/DDBJ databases">
        <title>Whole genome sequence of Thermanaerothrix daxensis DSM 23592.</title>
        <authorList>
            <person name="Hemp J."/>
            <person name="Ward L.M."/>
            <person name="Pace L.A."/>
            <person name="Fischer W.W."/>
        </authorList>
    </citation>
    <scope>NUCLEOTIDE SEQUENCE [LARGE SCALE GENOMIC DNA]</scope>
    <source>
        <strain evidence="9 10">GNS-1</strain>
    </source>
</reference>
<dbReference type="Proteomes" id="UP000050544">
    <property type="component" value="Unassembled WGS sequence"/>
</dbReference>
<dbReference type="InterPro" id="IPR004477">
    <property type="entry name" value="ComEC_N"/>
</dbReference>
<name>A0A0P6YEH0_9CHLR</name>
<comment type="subcellular location">
    <subcellularLocation>
        <location evidence="1">Cell membrane</location>
        <topology evidence="1">Multi-pass membrane protein</topology>
    </subcellularLocation>
</comment>
<feature type="transmembrane region" description="Helical" evidence="6">
    <location>
        <begin position="277"/>
        <end position="297"/>
    </location>
</feature>
<evidence type="ECO:0000256" key="6">
    <source>
        <dbReference type="SAM" id="Phobius"/>
    </source>
</evidence>
<protein>
    <recommendedName>
        <fullName evidence="11">ComEC/Rec2-related protein domain-containing protein</fullName>
    </recommendedName>
</protein>
<dbReference type="InterPro" id="IPR025405">
    <property type="entry name" value="DUF4131"/>
</dbReference>
<feature type="domain" description="DUF4131" evidence="8">
    <location>
        <begin position="23"/>
        <end position="178"/>
    </location>
</feature>
<evidence type="ECO:0000259" key="8">
    <source>
        <dbReference type="Pfam" id="PF13567"/>
    </source>
</evidence>
<dbReference type="RefSeq" id="WP_054521352.1">
    <property type="nucleotide sequence ID" value="NZ_LGKO01000003.1"/>
</dbReference>
<keyword evidence="3 6" id="KW-0812">Transmembrane</keyword>
<dbReference type="OrthoDB" id="9761531at2"/>
<accession>A0A0P6YEH0</accession>
<feature type="transmembrane region" description="Helical" evidence="6">
    <location>
        <begin position="510"/>
        <end position="529"/>
    </location>
</feature>
<evidence type="ECO:0000256" key="1">
    <source>
        <dbReference type="ARBA" id="ARBA00004651"/>
    </source>
</evidence>
<keyword evidence="5 6" id="KW-0472">Membrane</keyword>
<feature type="transmembrane region" description="Helical" evidence="6">
    <location>
        <begin position="341"/>
        <end position="359"/>
    </location>
</feature>
<feature type="transmembrane region" description="Helical" evidence="6">
    <location>
        <begin position="248"/>
        <end position="271"/>
    </location>
</feature>
<feature type="transmembrane region" description="Helical" evidence="6">
    <location>
        <begin position="51"/>
        <end position="72"/>
    </location>
</feature>
<evidence type="ECO:0000256" key="2">
    <source>
        <dbReference type="ARBA" id="ARBA00022475"/>
    </source>
</evidence>
<dbReference type="GO" id="GO:0005886">
    <property type="term" value="C:plasma membrane"/>
    <property type="evidence" value="ECO:0007669"/>
    <property type="project" value="UniProtKB-SubCell"/>
</dbReference>
<dbReference type="PANTHER" id="PTHR30619">
    <property type="entry name" value="DNA INTERNALIZATION/COMPETENCE PROTEIN COMEC/REC2"/>
    <property type="match status" value="1"/>
</dbReference>
<dbReference type="Pfam" id="PF13567">
    <property type="entry name" value="DUF4131"/>
    <property type="match status" value="1"/>
</dbReference>
<evidence type="ECO:0000256" key="5">
    <source>
        <dbReference type="ARBA" id="ARBA00023136"/>
    </source>
</evidence>
<feature type="transmembrane region" description="Helical" evidence="6">
    <location>
        <begin position="423"/>
        <end position="441"/>
    </location>
</feature>
<dbReference type="Pfam" id="PF03772">
    <property type="entry name" value="Competence"/>
    <property type="match status" value="1"/>
</dbReference>
<dbReference type="STRING" id="869279.SE15_06730"/>
<comment type="caution">
    <text evidence="9">The sequence shown here is derived from an EMBL/GenBank/DDBJ whole genome shotgun (WGS) entry which is preliminary data.</text>
</comment>
<dbReference type="AlphaFoldDB" id="A0A0P6YEH0"/>
<dbReference type="InterPro" id="IPR052159">
    <property type="entry name" value="Competence_DNA_uptake"/>
</dbReference>
<evidence type="ECO:0008006" key="11">
    <source>
        <dbReference type="Google" id="ProtNLM"/>
    </source>
</evidence>